<dbReference type="SUPFAM" id="SSF55469">
    <property type="entry name" value="FMN-dependent nitroreductase-like"/>
    <property type="match status" value="1"/>
</dbReference>
<dbReference type="AlphaFoldDB" id="A0A263D0Q1"/>
<dbReference type="InterPro" id="IPR020051">
    <property type="entry name" value="SagB-type_dehydrogenase"/>
</dbReference>
<feature type="domain" description="Cyanobactin oxidase ThcOx second" evidence="1">
    <location>
        <begin position="133"/>
        <end position="240"/>
    </location>
</feature>
<dbReference type="OrthoDB" id="3723182at2"/>
<dbReference type="GO" id="GO:0016491">
    <property type="term" value="F:oxidoreductase activity"/>
    <property type="evidence" value="ECO:0007669"/>
    <property type="project" value="InterPro"/>
</dbReference>
<organism evidence="2 3">
    <name type="scientific">Amycolatopsis antarctica</name>
    <dbReference type="NCBI Taxonomy" id="1854586"/>
    <lineage>
        <taxon>Bacteria</taxon>
        <taxon>Bacillati</taxon>
        <taxon>Actinomycetota</taxon>
        <taxon>Actinomycetes</taxon>
        <taxon>Pseudonocardiales</taxon>
        <taxon>Pseudonocardiaceae</taxon>
        <taxon>Amycolatopsis</taxon>
    </lineage>
</organism>
<dbReference type="Pfam" id="PF22767">
    <property type="entry name" value="ThcOx"/>
    <property type="match status" value="1"/>
</dbReference>
<dbReference type="RefSeq" id="WP_094863888.1">
    <property type="nucleotide sequence ID" value="NZ_NKYE01000010.1"/>
</dbReference>
<comment type="caution">
    <text evidence="2">The sequence shown here is derived from an EMBL/GenBank/DDBJ whole genome shotgun (WGS) entry which is preliminary data.</text>
</comment>
<dbReference type="InterPro" id="IPR052544">
    <property type="entry name" value="Bacteriocin_Proc_Enz"/>
</dbReference>
<accession>A0A263D0Q1</accession>
<name>A0A263D0Q1_9PSEU</name>
<dbReference type="InterPro" id="IPR054488">
    <property type="entry name" value="ThcOx_dom2"/>
</dbReference>
<dbReference type="CDD" id="cd02142">
    <property type="entry name" value="McbC_SagB-like_oxidoreductase"/>
    <property type="match status" value="1"/>
</dbReference>
<evidence type="ECO:0000313" key="2">
    <source>
        <dbReference type="EMBL" id="OZM71931.1"/>
    </source>
</evidence>
<dbReference type="PANTHER" id="PTHR43745">
    <property type="entry name" value="NITROREDUCTASE MJ1384-RELATED"/>
    <property type="match status" value="1"/>
</dbReference>
<dbReference type="InParanoid" id="A0A263D0Q1"/>
<reference evidence="2 3" key="1">
    <citation type="submission" date="2017-07" db="EMBL/GenBank/DDBJ databases">
        <title>Amycolatopsis antarcticus sp. nov., isolated from the surface of an Antarcticus brown macroalga.</title>
        <authorList>
            <person name="Wang J."/>
            <person name="Leiva S."/>
            <person name="Huang J."/>
            <person name="Huang Y."/>
        </authorList>
    </citation>
    <scope>NUCLEOTIDE SEQUENCE [LARGE SCALE GENOMIC DNA]</scope>
    <source>
        <strain evidence="2 3">AU-G6</strain>
    </source>
</reference>
<dbReference type="EMBL" id="NKYE01000010">
    <property type="protein sequence ID" value="OZM71931.1"/>
    <property type="molecule type" value="Genomic_DNA"/>
</dbReference>
<evidence type="ECO:0000313" key="3">
    <source>
        <dbReference type="Proteomes" id="UP000242444"/>
    </source>
</evidence>
<gene>
    <name evidence="2" type="ORF">CFN78_17440</name>
</gene>
<protein>
    <submittedName>
        <fullName evidence="2">SagB-type dehydrogenase domain-containing protein</fullName>
    </submittedName>
</protein>
<evidence type="ECO:0000259" key="1">
    <source>
        <dbReference type="Pfam" id="PF22767"/>
    </source>
</evidence>
<sequence>METDDAQAATIRLWSLRQDVLVEVGAGDESLVVVTRWGEFDLGGADRVVREALRRMRLGPISLENVTAGTGNAEDTDVAYPGRAELEKVLDQLSGSVVHSLGLRDGQAPLLSLIPVVKAPEFRPEPVPGGAPVRLSRFATIRPDGGALVLESPASRFTVSLGGQAAVRVVTALAAPVSIAEIGARSGIDGRVVADIVAYLTAAGVALVGDGRAGFAEDEDPALRSWSHHELAFHRKSRTRQGDGPVDMAPATDAQPPIVKPVPPGRTVALPRPAPGRTGHGEPGLTALLETDHTCPEFSGDGLSLRELGELLFRAARIRSIGPGHLPFGPGHEASQRPYFNVACLYELEVYLSIDRCTGLDRGIYHYDPLGHALTLVNDDRTDLAEMLDMAKVAAGSVPRPAALLSVTARPGRTSWALGGAAYATALAHFGALQQTLYLVAKAMGLAVHAVPVDDCDTVGRALGLDWPAEIGVGECVLDRES</sequence>
<dbReference type="PANTHER" id="PTHR43745:SF2">
    <property type="entry name" value="NITROREDUCTASE MJ1384-RELATED"/>
    <property type="match status" value="1"/>
</dbReference>
<keyword evidence="3" id="KW-1185">Reference proteome</keyword>
<dbReference type="InterPro" id="IPR000415">
    <property type="entry name" value="Nitroreductase-like"/>
</dbReference>
<proteinExistence type="predicted"/>
<dbReference type="Proteomes" id="UP000242444">
    <property type="component" value="Unassembled WGS sequence"/>
</dbReference>
<dbReference type="Gene3D" id="3.40.109.10">
    <property type="entry name" value="NADH Oxidase"/>
    <property type="match status" value="1"/>
</dbReference>
<dbReference type="NCBIfam" id="TIGR03605">
    <property type="entry name" value="antibiot_sagB"/>
    <property type="match status" value="1"/>
</dbReference>